<reference evidence="1 2" key="1">
    <citation type="submission" date="2014-04" db="EMBL/GenBank/DDBJ databases">
        <authorList>
            <consortium name="DOE Joint Genome Institute"/>
            <person name="Kuo A."/>
            <person name="Kohler A."/>
            <person name="Costa M.D."/>
            <person name="Nagy L.G."/>
            <person name="Floudas D."/>
            <person name="Copeland A."/>
            <person name="Barry K.W."/>
            <person name="Cichocki N."/>
            <person name="Veneault-Fourrey C."/>
            <person name="LaButti K."/>
            <person name="Lindquist E.A."/>
            <person name="Lipzen A."/>
            <person name="Lundell T."/>
            <person name="Morin E."/>
            <person name="Murat C."/>
            <person name="Sun H."/>
            <person name="Tunlid A."/>
            <person name="Henrissat B."/>
            <person name="Grigoriev I.V."/>
            <person name="Hibbett D.S."/>
            <person name="Martin F."/>
            <person name="Nordberg H.P."/>
            <person name="Cantor M.N."/>
            <person name="Hua S.X."/>
        </authorList>
    </citation>
    <scope>NUCLEOTIDE SEQUENCE [LARGE SCALE GENOMIC DNA]</scope>
    <source>
        <strain evidence="1 2">441</strain>
    </source>
</reference>
<sequence>MIAIEGAPPLDRNLWHLLGADSPVVRQWDRFKELVTLQYPEIEAVEDVLKYFEEFYSLLEGTRRSELSSIQALGSYLRVFRLLFLAMVRGNVLEMSHQPRLFLQGLPPQVKVEVSRRLVSRYPLLQSDRLWPIEVIVRVMKEVIEDGVGCSPPHLALKNSLLGLESLQGLSWHSYLPSKTLPGKLEHEAPPSFPLRGIPSNFEVPLSQP</sequence>
<keyword evidence="2" id="KW-1185">Reference proteome</keyword>
<dbReference type="Proteomes" id="UP000054018">
    <property type="component" value="Unassembled WGS sequence"/>
</dbReference>
<accession>A0A0C9YKD0</accession>
<organism evidence="1 2">
    <name type="scientific">Pisolithus microcarpus 441</name>
    <dbReference type="NCBI Taxonomy" id="765257"/>
    <lineage>
        <taxon>Eukaryota</taxon>
        <taxon>Fungi</taxon>
        <taxon>Dikarya</taxon>
        <taxon>Basidiomycota</taxon>
        <taxon>Agaricomycotina</taxon>
        <taxon>Agaricomycetes</taxon>
        <taxon>Agaricomycetidae</taxon>
        <taxon>Boletales</taxon>
        <taxon>Sclerodermatineae</taxon>
        <taxon>Pisolithaceae</taxon>
        <taxon>Pisolithus</taxon>
    </lineage>
</organism>
<evidence type="ECO:0000313" key="1">
    <source>
        <dbReference type="EMBL" id="KIK10817.1"/>
    </source>
</evidence>
<name>A0A0C9YKD0_9AGAM</name>
<proteinExistence type="predicted"/>
<dbReference type="AlphaFoldDB" id="A0A0C9YKD0"/>
<gene>
    <name evidence="1" type="ORF">PISMIDRAFT_20070</name>
</gene>
<dbReference type="HOGENOM" id="CLU_120592_0_0_1"/>
<protein>
    <submittedName>
        <fullName evidence="1">Uncharacterized protein</fullName>
    </submittedName>
</protein>
<evidence type="ECO:0000313" key="2">
    <source>
        <dbReference type="Proteomes" id="UP000054018"/>
    </source>
</evidence>
<reference evidence="2" key="2">
    <citation type="submission" date="2015-01" db="EMBL/GenBank/DDBJ databases">
        <title>Evolutionary Origins and Diversification of the Mycorrhizal Mutualists.</title>
        <authorList>
            <consortium name="DOE Joint Genome Institute"/>
            <consortium name="Mycorrhizal Genomics Consortium"/>
            <person name="Kohler A."/>
            <person name="Kuo A."/>
            <person name="Nagy L.G."/>
            <person name="Floudas D."/>
            <person name="Copeland A."/>
            <person name="Barry K.W."/>
            <person name="Cichocki N."/>
            <person name="Veneault-Fourrey C."/>
            <person name="LaButti K."/>
            <person name="Lindquist E.A."/>
            <person name="Lipzen A."/>
            <person name="Lundell T."/>
            <person name="Morin E."/>
            <person name="Murat C."/>
            <person name="Riley R."/>
            <person name="Ohm R."/>
            <person name="Sun H."/>
            <person name="Tunlid A."/>
            <person name="Henrissat B."/>
            <person name="Grigoriev I.V."/>
            <person name="Hibbett D.S."/>
            <person name="Martin F."/>
        </authorList>
    </citation>
    <scope>NUCLEOTIDE SEQUENCE [LARGE SCALE GENOMIC DNA]</scope>
    <source>
        <strain evidence="2">441</strain>
    </source>
</reference>
<dbReference type="EMBL" id="KN834414">
    <property type="protein sequence ID" value="KIK10817.1"/>
    <property type="molecule type" value="Genomic_DNA"/>
</dbReference>